<evidence type="ECO:0000256" key="2">
    <source>
        <dbReference type="ARBA" id="ARBA00023054"/>
    </source>
</evidence>
<organism evidence="5 6">
    <name type="scientific">Undibacterium pigrum</name>
    <dbReference type="NCBI Taxonomy" id="401470"/>
    <lineage>
        <taxon>Bacteria</taxon>
        <taxon>Pseudomonadati</taxon>
        <taxon>Pseudomonadota</taxon>
        <taxon>Betaproteobacteria</taxon>
        <taxon>Burkholderiales</taxon>
        <taxon>Oxalobacteraceae</taxon>
        <taxon>Undibacterium</taxon>
    </lineage>
</organism>
<dbReference type="InterPro" id="IPR050465">
    <property type="entry name" value="UPF0194_transport"/>
</dbReference>
<dbReference type="Proteomes" id="UP000247792">
    <property type="component" value="Unassembled WGS sequence"/>
</dbReference>
<accession>A0A318JDK8</accession>
<dbReference type="PANTHER" id="PTHR32347:SF23">
    <property type="entry name" value="BLL5650 PROTEIN"/>
    <property type="match status" value="1"/>
</dbReference>
<evidence type="ECO:0000313" key="5">
    <source>
        <dbReference type="EMBL" id="PXX46587.1"/>
    </source>
</evidence>
<evidence type="ECO:0000256" key="4">
    <source>
        <dbReference type="SAM" id="SignalP"/>
    </source>
</evidence>
<comment type="subcellular location">
    <subcellularLocation>
        <location evidence="1">Cell envelope</location>
    </subcellularLocation>
</comment>
<evidence type="ECO:0000256" key="3">
    <source>
        <dbReference type="SAM" id="Coils"/>
    </source>
</evidence>
<keyword evidence="2 3" id="KW-0175">Coiled coil</keyword>
<keyword evidence="6" id="KW-1185">Reference proteome</keyword>
<name>A0A318JDK8_9BURK</name>
<evidence type="ECO:0000313" key="6">
    <source>
        <dbReference type="Proteomes" id="UP000247792"/>
    </source>
</evidence>
<feature type="chain" id="PRO_5016436771" evidence="4">
    <location>
        <begin position="35"/>
        <end position="664"/>
    </location>
</feature>
<evidence type="ECO:0000256" key="1">
    <source>
        <dbReference type="ARBA" id="ARBA00004196"/>
    </source>
</evidence>
<dbReference type="PANTHER" id="PTHR32347">
    <property type="entry name" value="EFFLUX SYSTEM COMPONENT YKNX-RELATED"/>
    <property type="match status" value="1"/>
</dbReference>
<sequence>MKHIDKHKHKHKHMRLSALHLSVMLALTSSSALLSGATVAPASTASAVTAKNRPVLLTGEVIAKDSQIIFVPPSNSAPVVLRNFIAEGSKVKKGDLVLRIETPNGSNIEQLEIGLQQTRAKADSEQAKLEVATLEAEKNLLTARAALAKALVDAALPKSQISALDFDKYQGEKEKSERDLQVKQLAFDNAYAAINRKKSDAELEIKKQEINIQYLKAQLTLSEVRATQDGFVVHGYSTWRNERLEEGSSAFPGNNAGQVIGSGQMEVQAWALEADRIYLKEGQAVKLKFDALPGSETIASITSISNAPEEHSSWGYGRYFRVSIKLPPQLNFKLVPGMSALIEPVQASQQASEKRINKTGELTIEGEIQSRNNTPIGPPTIPYIWQYTLAKIAPEGSPVKAGDILAMFQAAEVPTQLANQKSQLNEKLRALEKLKLEQSEAEKAADLAVAEAQSNAEKAARKATMPKELIRRVDYDKLVIEKSLNSDLAALSLRLRVTQARARKAEKAGLETEVAKLQGKIDVLVKGQQALTITATKPGMMIYKSNMDGEKFTTGSQIWMGLSIASVADPDKLFVSAKIPEAQSSAIAIGQSARITIPGANLTVPARVTGLGNVFHSKSTSQPIIVRDIELEFDQMPKGLKPGAAVQAILSAAGTDTIAGAVKK</sequence>
<reference evidence="5 6" key="1">
    <citation type="submission" date="2018-05" db="EMBL/GenBank/DDBJ databases">
        <title>Genomic Encyclopedia of Type Strains, Phase IV (KMG-IV): sequencing the most valuable type-strain genomes for metagenomic binning, comparative biology and taxonomic classification.</title>
        <authorList>
            <person name="Goeker M."/>
        </authorList>
    </citation>
    <scope>NUCLEOTIDE SEQUENCE [LARGE SCALE GENOMIC DNA]</scope>
    <source>
        <strain evidence="5 6">DSM 19792</strain>
    </source>
</reference>
<protein>
    <submittedName>
        <fullName evidence="5">Multidrug resistance efflux pump</fullName>
    </submittedName>
</protein>
<feature type="coiled-coil region" evidence="3">
    <location>
        <begin position="108"/>
        <end position="144"/>
    </location>
</feature>
<feature type="coiled-coil region" evidence="3">
    <location>
        <begin position="191"/>
        <end position="218"/>
    </location>
</feature>
<dbReference type="AlphaFoldDB" id="A0A318JDK8"/>
<comment type="caution">
    <text evidence="5">The sequence shown here is derived from an EMBL/GenBank/DDBJ whole genome shotgun (WGS) entry which is preliminary data.</text>
</comment>
<dbReference type="EMBL" id="QJKB01000001">
    <property type="protein sequence ID" value="PXX46587.1"/>
    <property type="molecule type" value="Genomic_DNA"/>
</dbReference>
<dbReference type="GO" id="GO:0030313">
    <property type="term" value="C:cell envelope"/>
    <property type="evidence" value="ECO:0007669"/>
    <property type="project" value="UniProtKB-SubCell"/>
</dbReference>
<gene>
    <name evidence="5" type="ORF">DFR42_101157</name>
</gene>
<dbReference type="Gene3D" id="2.40.30.170">
    <property type="match status" value="2"/>
</dbReference>
<proteinExistence type="predicted"/>
<keyword evidence="4" id="KW-0732">Signal</keyword>
<feature type="signal peptide" evidence="4">
    <location>
        <begin position="1"/>
        <end position="34"/>
    </location>
</feature>
<feature type="coiled-coil region" evidence="3">
    <location>
        <begin position="417"/>
        <end position="451"/>
    </location>
</feature>